<evidence type="ECO:0000313" key="1">
    <source>
        <dbReference type="EMBL" id="CEO88418.1"/>
    </source>
</evidence>
<protein>
    <recommendedName>
        <fullName evidence="3">Nucleotidyl transferase AbiEii/AbiGii toxin family protein</fullName>
    </recommendedName>
</protein>
<evidence type="ECO:0008006" key="3">
    <source>
        <dbReference type="Google" id="ProtNLM"/>
    </source>
</evidence>
<name>A0A0B7MJS0_9FIRM</name>
<accession>A0A0B7MJS0</accession>
<gene>
    <name evidence="1" type="ORF">SSCH_1850003</name>
</gene>
<dbReference type="EMBL" id="CDRZ01000096">
    <property type="protein sequence ID" value="CEO88418.1"/>
    <property type="molecule type" value="Genomic_DNA"/>
</dbReference>
<evidence type="ECO:0000313" key="2">
    <source>
        <dbReference type="Proteomes" id="UP000046155"/>
    </source>
</evidence>
<reference evidence="2" key="1">
    <citation type="submission" date="2015-01" db="EMBL/GenBank/DDBJ databases">
        <authorList>
            <person name="Manzoor Shahid"/>
            <person name="Zubair Saima"/>
        </authorList>
    </citation>
    <scope>NUCLEOTIDE SEQUENCE [LARGE SCALE GENOMIC DNA]</scope>
    <source>
        <strain evidence="2">Sp3</strain>
    </source>
</reference>
<sequence length="301" mass="34883">MVVMADKAASVLARLKNESKRQGIQLHQLLNLFYQEEFIRRLSRSRYRNKLILKGGFLLYALSEFTIRPTVDADYQLNNYANSADAIEALVRELISLPGQHGYMKFEIRSSEIISEIKDYHGVRVNLIGYMGKTRTPFRIDFGVGDVIVPSAVERILPVILPGFEKPRILTYSLESTVAEKLDAIIVLMEATGRMKDFYDIYYLATTFDFDGRMLQEAIYETLSNRGTPYEKDSVAIISRLAEDDDILKRWDNFCKKILKYELSFKEVVDVIIDFVLPPYESITLNGEFFKDWSCKERRYI</sequence>
<dbReference type="InterPro" id="IPR014942">
    <property type="entry name" value="AbiEii"/>
</dbReference>
<dbReference type="Proteomes" id="UP000046155">
    <property type="component" value="Unassembled WGS sequence"/>
</dbReference>
<organism evidence="1 2">
    <name type="scientific">Syntrophaceticus schinkii</name>
    <dbReference type="NCBI Taxonomy" id="499207"/>
    <lineage>
        <taxon>Bacteria</taxon>
        <taxon>Bacillati</taxon>
        <taxon>Bacillota</taxon>
        <taxon>Clostridia</taxon>
        <taxon>Thermoanaerobacterales</taxon>
        <taxon>Thermoanaerobacterales Family III. Incertae Sedis</taxon>
        <taxon>Syntrophaceticus</taxon>
    </lineage>
</organism>
<keyword evidence="2" id="KW-1185">Reference proteome</keyword>
<dbReference type="AlphaFoldDB" id="A0A0B7MJS0"/>
<dbReference type="Pfam" id="PF08843">
    <property type="entry name" value="AbiEii"/>
    <property type="match status" value="1"/>
</dbReference>
<proteinExistence type="predicted"/>